<evidence type="ECO:0000313" key="3">
    <source>
        <dbReference type="EMBL" id="MDT2546917.1"/>
    </source>
</evidence>
<comment type="caution">
    <text evidence="3">The sequence shown here is derived from an EMBL/GenBank/DDBJ whole genome shotgun (WGS) entry which is preliminary data.</text>
</comment>
<protein>
    <submittedName>
        <fullName evidence="3">Helix-turn-helix domain-containing protein</fullName>
    </submittedName>
</protein>
<name>A0AAW8TIG0_9ENTE</name>
<sequence>MDQHNELISQRIEELTKNREVSINRIATLGGVNASSVSSIFYGTSKNPTIKTIKAVCDGLDISVKDFFDFPPYNQRRSESSESIESMKNDIDKLSSQLEELQKRFAKKMDQ</sequence>
<gene>
    <name evidence="3" type="ORF">P7D69_21560</name>
</gene>
<evidence type="ECO:0000313" key="4">
    <source>
        <dbReference type="Proteomes" id="UP001254770"/>
    </source>
</evidence>
<feature type="domain" description="HTH cro/C1-type" evidence="2">
    <location>
        <begin position="12"/>
        <end position="67"/>
    </location>
</feature>
<dbReference type="InterPro" id="IPR010982">
    <property type="entry name" value="Lambda_DNA-bd_dom_sf"/>
</dbReference>
<feature type="coiled-coil region" evidence="1">
    <location>
        <begin position="77"/>
        <end position="111"/>
    </location>
</feature>
<reference evidence="3" key="1">
    <citation type="submission" date="2023-03" db="EMBL/GenBank/DDBJ databases">
        <authorList>
            <person name="Shen W."/>
            <person name="Cai J."/>
        </authorList>
    </citation>
    <scope>NUCLEOTIDE SEQUENCE</scope>
    <source>
        <strain evidence="3">Y15</strain>
    </source>
</reference>
<dbReference type="PROSITE" id="PS50943">
    <property type="entry name" value="HTH_CROC1"/>
    <property type="match status" value="1"/>
</dbReference>
<proteinExistence type="predicted"/>
<dbReference type="Proteomes" id="UP001254770">
    <property type="component" value="Unassembled WGS sequence"/>
</dbReference>
<keyword evidence="1" id="KW-0175">Coiled coil</keyword>
<dbReference type="AlphaFoldDB" id="A0AAW8TIG0"/>
<dbReference type="GO" id="GO:0003677">
    <property type="term" value="F:DNA binding"/>
    <property type="evidence" value="ECO:0007669"/>
    <property type="project" value="InterPro"/>
</dbReference>
<organism evidence="3 4">
    <name type="scientific">Enterococcus raffinosus</name>
    <dbReference type="NCBI Taxonomy" id="71452"/>
    <lineage>
        <taxon>Bacteria</taxon>
        <taxon>Bacillati</taxon>
        <taxon>Bacillota</taxon>
        <taxon>Bacilli</taxon>
        <taxon>Lactobacillales</taxon>
        <taxon>Enterococcaceae</taxon>
        <taxon>Enterococcus</taxon>
    </lineage>
</organism>
<dbReference type="EMBL" id="JARPXL010000073">
    <property type="protein sequence ID" value="MDT2546917.1"/>
    <property type="molecule type" value="Genomic_DNA"/>
</dbReference>
<dbReference type="InterPro" id="IPR001387">
    <property type="entry name" value="Cro/C1-type_HTH"/>
</dbReference>
<accession>A0AAW8TIG0</accession>
<dbReference type="SMART" id="SM00530">
    <property type="entry name" value="HTH_XRE"/>
    <property type="match status" value="1"/>
</dbReference>
<evidence type="ECO:0000256" key="1">
    <source>
        <dbReference type="SAM" id="Coils"/>
    </source>
</evidence>
<dbReference type="Gene3D" id="1.10.260.40">
    <property type="entry name" value="lambda repressor-like DNA-binding domains"/>
    <property type="match status" value="1"/>
</dbReference>
<dbReference type="SUPFAM" id="SSF47413">
    <property type="entry name" value="lambda repressor-like DNA-binding domains"/>
    <property type="match status" value="1"/>
</dbReference>
<dbReference type="RefSeq" id="WP_311816387.1">
    <property type="nucleotide sequence ID" value="NZ_JARPXG010000001.1"/>
</dbReference>
<dbReference type="Pfam" id="PF13443">
    <property type="entry name" value="HTH_26"/>
    <property type="match status" value="1"/>
</dbReference>
<evidence type="ECO:0000259" key="2">
    <source>
        <dbReference type="PROSITE" id="PS50943"/>
    </source>
</evidence>